<dbReference type="GO" id="GO:0004826">
    <property type="term" value="F:phenylalanine-tRNA ligase activity"/>
    <property type="evidence" value="ECO:0007669"/>
    <property type="project" value="InterPro"/>
</dbReference>
<dbReference type="GO" id="GO:0000287">
    <property type="term" value="F:magnesium ion binding"/>
    <property type="evidence" value="ECO:0007669"/>
    <property type="project" value="InterPro"/>
</dbReference>
<evidence type="ECO:0000313" key="2">
    <source>
        <dbReference type="EMBL" id="KAK5578125.1"/>
    </source>
</evidence>
<gene>
    <name evidence="2" type="ORF">RB653_003078</name>
</gene>
<dbReference type="Pfam" id="PF17759">
    <property type="entry name" value="tRNA_synthFbeta"/>
    <property type="match status" value="1"/>
</dbReference>
<proteinExistence type="predicted"/>
<keyword evidence="3" id="KW-1185">Reference proteome</keyword>
<dbReference type="Proteomes" id="UP001344447">
    <property type="component" value="Unassembled WGS sequence"/>
</dbReference>
<organism evidence="2 3">
    <name type="scientific">Dictyostelium firmibasis</name>
    <dbReference type="NCBI Taxonomy" id="79012"/>
    <lineage>
        <taxon>Eukaryota</taxon>
        <taxon>Amoebozoa</taxon>
        <taxon>Evosea</taxon>
        <taxon>Eumycetozoa</taxon>
        <taxon>Dictyostelia</taxon>
        <taxon>Dictyosteliales</taxon>
        <taxon>Dictyosteliaceae</taxon>
        <taxon>Dictyostelium</taxon>
    </lineage>
</organism>
<comment type="caution">
    <text evidence="2">The sequence shown here is derived from an EMBL/GenBank/DDBJ whole genome shotgun (WGS) entry which is preliminary data.</text>
</comment>
<dbReference type="SUPFAM" id="SSF55681">
    <property type="entry name" value="Class II aaRS and biotin synthetases"/>
    <property type="match status" value="1"/>
</dbReference>
<sequence>MHACDIMEDVAIGYGYDNLKKEIPNCNTIGRVQPINKLSELLANEIALAGFTEIMTFVLCQNRDNFTALNKTDDGSSVKISNAVSEEFTEVRTNLVSTLLKSVSANKAAPLPLKMFEISDVSIKGSLGNKDLSDPNSNNSDVGAYNKRMLGAIYCNQSAKIEVIHGLLDRIMLVLDIKLDATRSSNKGYYLELSNDKLFLPGTGINVIVNGKRVGHMGIVHPLVLKNYSCSFPCTILELELTIDTMAHNILLREN</sequence>
<dbReference type="GO" id="GO:0005524">
    <property type="term" value="F:ATP binding"/>
    <property type="evidence" value="ECO:0007669"/>
    <property type="project" value="InterPro"/>
</dbReference>
<dbReference type="Gene3D" id="3.30.930.10">
    <property type="entry name" value="Bira Bifunctional Protein, Domain 2"/>
    <property type="match status" value="1"/>
</dbReference>
<dbReference type="InterPro" id="IPR045864">
    <property type="entry name" value="aa-tRNA-synth_II/BPL/LPL"/>
</dbReference>
<dbReference type="GO" id="GO:0003723">
    <property type="term" value="F:RNA binding"/>
    <property type="evidence" value="ECO:0007669"/>
    <property type="project" value="InterPro"/>
</dbReference>
<dbReference type="EMBL" id="JAVFKY010000004">
    <property type="protein sequence ID" value="KAK5578125.1"/>
    <property type="molecule type" value="Genomic_DNA"/>
</dbReference>
<dbReference type="PANTHER" id="PTHR10947:SF0">
    <property type="entry name" value="PHENYLALANINE--TRNA LIGASE BETA SUBUNIT"/>
    <property type="match status" value="1"/>
</dbReference>
<feature type="domain" description="B5" evidence="1">
    <location>
        <begin position="1"/>
        <end position="21"/>
    </location>
</feature>
<reference evidence="2 3" key="1">
    <citation type="submission" date="2023-11" db="EMBL/GenBank/DDBJ databases">
        <title>Dfirmibasis_genome.</title>
        <authorList>
            <person name="Edelbroek B."/>
            <person name="Kjellin J."/>
            <person name="Jerlstrom-Hultqvist J."/>
            <person name="Soderbom F."/>
        </authorList>
    </citation>
    <scope>NUCLEOTIDE SEQUENCE [LARGE SCALE GENOMIC DNA]</scope>
    <source>
        <strain evidence="2 3">TNS-C-14</strain>
    </source>
</reference>
<evidence type="ECO:0000259" key="1">
    <source>
        <dbReference type="PROSITE" id="PS51483"/>
    </source>
</evidence>
<dbReference type="PROSITE" id="PS51483">
    <property type="entry name" value="B5"/>
    <property type="match status" value="1"/>
</dbReference>
<dbReference type="PANTHER" id="PTHR10947">
    <property type="entry name" value="PHENYLALANYL-TRNA SYNTHETASE BETA CHAIN AND LEUCINE-RICH REPEAT-CONTAINING PROTEIN 47"/>
    <property type="match status" value="1"/>
</dbReference>
<dbReference type="GO" id="GO:0006432">
    <property type="term" value="P:phenylalanyl-tRNA aminoacylation"/>
    <property type="evidence" value="ECO:0007669"/>
    <property type="project" value="InterPro"/>
</dbReference>
<protein>
    <recommendedName>
        <fullName evidence="1">B5 domain-containing protein</fullName>
    </recommendedName>
</protein>
<dbReference type="InterPro" id="IPR045060">
    <property type="entry name" value="Phe-tRNA-ligase_IIc_bsu"/>
</dbReference>
<dbReference type="AlphaFoldDB" id="A0AAN7TZC3"/>
<dbReference type="InterPro" id="IPR005147">
    <property type="entry name" value="tRNA_synthase_B5-dom"/>
</dbReference>
<evidence type="ECO:0000313" key="3">
    <source>
        <dbReference type="Proteomes" id="UP001344447"/>
    </source>
</evidence>
<dbReference type="GO" id="GO:0009328">
    <property type="term" value="C:phenylalanine-tRNA ligase complex"/>
    <property type="evidence" value="ECO:0007669"/>
    <property type="project" value="TreeGrafter"/>
</dbReference>
<name>A0AAN7TZC3_9MYCE</name>
<accession>A0AAN7TZC3</accession>
<dbReference type="FunFam" id="3.30.930.10:FF:000242">
    <property type="entry name" value="Phenylalanine--tRNA ligase beta subunit"/>
    <property type="match status" value="1"/>
</dbReference>
<dbReference type="InterPro" id="IPR041616">
    <property type="entry name" value="PheRS_beta_core"/>
</dbReference>